<feature type="compositionally biased region" description="Basic and acidic residues" evidence="1">
    <location>
        <begin position="213"/>
        <end position="223"/>
    </location>
</feature>
<feature type="signal peptide" evidence="2">
    <location>
        <begin position="1"/>
        <end position="19"/>
    </location>
</feature>
<name>A0A4W5M3C9_9TELE</name>
<sequence length="283" mass="32580">MQICWFLHSSLFLIGEVPGVAIDSPLSLSYTHLQSSPSVGCPNGRISGEFDKYNSQCGFSRQVLSHVFITWSMSGPKLQHLLGTSVFSLMLLLLVLSCDSNRTMREIAKDYETVISLLLQNLENNITESLKVAHQSCTGEMPECEKDNERQLIYNMMCSHTRLIRLYKLEKLKREILCSLGRYCPRKQRSSQRQHTTHQHVRRKKKKPGGETVEEKERTEENRGTTVGGERLDSGKQQGRERKERSRSTEAMKRRRRQCGLKVFVDSLKECYMSLAERYGDLK</sequence>
<evidence type="ECO:0000256" key="2">
    <source>
        <dbReference type="SAM" id="SignalP"/>
    </source>
</evidence>
<keyword evidence="2" id="KW-0732">Signal</keyword>
<feature type="region of interest" description="Disordered" evidence="1">
    <location>
        <begin position="188"/>
        <end position="256"/>
    </location>
</feature>
<dbReference type="AlphaFoldDB" id="A0A4W5M3C9"/>
<feature type="compositionally biased region" description="Basic residues" evidence="1">
    <location>
        <begin position="188"/>
        <end position="207"/>
    </location>
</feature>
<reference evidence="3" key="3">
    <citation type="submission" date="2025-09" db="UniProtKB">
        <authorList>
            <consortium name="Ensembl"/>
        </authorList>
    </citation>
    <scope>IDENTIFICATION</scope>
</reference>
<evidence type="ECO:0000256" key="1">
    <source>
        <dbReference type="SAM" id="MobiDB-lite"/>
    </source>
</evidence>
<evidence type="ECO:0000313" key="3">
    <source>
        <dbReference type="Ensembl" id="ENSHHUP00000033201.1"/>
    </source>
</evidence>
<dbReference type="GeneTree" id="ENSGT00970000197153"/>
<organism evidence="3 4">
    <name type="scientific">Hucho hucho</name>
    <name type="common">huchen</name>
    <dbReference type="NCBI Taxonomy" id="62062"/>
    <lineage>
        <taxon>Eukaryota</taxon>
        <taxon>Metazoa</taxon>
        <taxon>Chordata</taxon>
        <taxon>Craniata</taxon>
        <taxon>Vertebrata</taxon>
        <taxon>Euteleostomi</taxon>
        <taxon>Actinopterygii</taxon>
        <taxon>Neopterygii</taxon>
        <taxon>Teleostei</taxon>
        <taxon>Protacanthopterygii</taxon>
        <taxon>Salmoniformes</taxon>
        <taxon>Salmonidae</taxon>
        <taxon>Salmoninae</taxon>
        <taxon>Hucho</taxon>
    </lineage>
</organism>
<protein>
    <recommendedName>
        <fullName evidence="5">Interleukin-7</fullName>
    </recommendedName>
</protein>
<dbReference type="Proteomes" id="UP000314982">
    <property type="component" value="Unassembled WGS sequence"/>
</dbReference>
<reference evidence="4" key="1">
    <citation type="submission" date="2018-06" db="EMBL/GenBank/DDBJ databases">
        <title>Genome assembly of Danube salmon.</title>
        <authorList>
            <person name="Macqueen D.J."/>
            <person name="Gundappa M.K."/>
        </authorList>
    </citation>
    <scope>NUCLEOTIDE SEQUENCE [LARGE SCALE GENOMIC DNA]</scope>
</reference>
<evidence type="ECO:0000313" key="4">
    <source>
        <dbReference type="Proteomes" id="UP000314982"/>
    </source>
</evidence>
<feature type="compositionally biased region" description="Basic and acidic residues" evidence="1">
    <location>
        <begin position="230"/>
        <end position="252"/>
    </location>
</feature>
<reference evidence="3" key="2">
    <citation type="submission" date="2025-08" db="UniProtKB">
        <authorList>
            <consortium name="Ensembl"/>
        </authorList>
    </citation>
    <scope>IDENTIFICATION</scope>
</reference>
<proteinExistence type="predicted"/>
<keyword evidence="4" id="KW-1185">Reference proteome</keyword>
<feature type="chain" id="PRO_5021244443" description="Interleukin-7" evidence="2">
    <location>
        <begin position="20"/>
        <end position="283"/>
    </location>
</feature>
<evidence type="ECO:0008006" key="5">
    <source>
        <dbReference type="Google" id="ProtNLM"/>
    </source>
</evidence>
<dbReference type="Ensembl" id="ENSHHUT00000034549.1">
    <property type="protein sequence ID" value="ENSHHUP00000033201.1"/>
    <property type="gene ID" value="ENSHHUG00000020999.1"/>
</dbReference>
<accession>A0A4W5M3C9</accession>